<sequence length="77" mass="9042">MSRALISQDEEIEIYTYDINTFVVIGNPPVPYNKRHISKRHYHIYKRRHPIIYRKRGDSENSTSSASISENGNWCST</sequence>
<comment type="caution">
    <text evidence="1">The sequence shown here is derived from an EMBL/GenBank/DDBJ whole genome shotgun (WGS) entry which is preliminary data.</text>
</comment>
<protein>
    <submittedName>
        <fullName evidence="1">24831_t:CDS:1</fullName>
    </submittedName>
</protein>
<dbReference type="EMBL" id="CAJVQC010005673">
    <property type="protein sequence ID" value="CAG8557021.1"/>
    <property type="molecule type" value="Genomic_DNA"/>
</dbReference>
<keyword evidence="2" id="KW-1185">Reference proteome</keyword>
<gene>
    <name evidence="1" type="ORF">RPERSI_LOCUS4198</name>
</gene>
<dbReference type="Proteomes" id="UP000789920">
    <property type="component" value="Unassembled WGS sequence"/>
</dbReference>
<feature type="non-terminal residue" evidence="1">
    <location>
        <position position="77"/>
    </location>
</feature>
<evidence type="ECO:0000313" key="2">
    <source>
        <dbReference type="Proteomes" id="UP000789920"/>
    </source>
</evidence>
<organism evidence="1 2">
    <name type="scientific">Racocetra persica</name>
    <dbReference type="NCBI Taxonomy" id="160502"/>
    <lineage>
        <taxon>Eukaryota</taxon>
        <taxon>Fungi</taxon>
        <taxon>Fungi incertae sedis</taxon>
        <taxon>Mucoromycota</taxon>
        <taxon>Glomeromycotina</taxon>
        <taxon>Glomeromycetes</taxon>
        <taxon>Diversisporales</taxon>
        <taxon>Gigasporaceae</taxon>
        <taxon>Racocetra</taxon>
    </lineage>
</organism>
<proteinExistence type="predicted"/>
<reference evidence="1" key="1">
    <citation type="submission" date="2021-06" db="EMBL/GenBank/DDBJ databases">
        <authorList>
            <person name="Kallberg Y."/>
            <person name="Tangrot J."/>
            <person name="Rosling A."/>
        </authorList>
    </citation>
    <scope>NUCLEOTIDE SEQUENCE</scope>
    <source>
        <strain evidence="1">MA461A</strain>
    </source>
</reference>
<accession>A0ACA9LZP6</accession>
<evidence type="ECO:0000313" key="1">
    <source>
        <dbReference type="EMBL" id="CAG8557021.1"/>
    </source>
</evidence>
<name>A0ACA9LZP6_9GLOM</name>